<comment type="caution">
    <text evidence="4">The sequence shown here is derived from an EMBL/GenBank/DDBJ whole genome shotgun (WGS) entry which is preliminary data.</text>
</comment>
<keyword evidence="2" id="KW-0560">Oxidoreductase</keyword>
<accession>A0AAP8MGP0</accession>
<dbReference type="PROSITE" id="PS00061">
    <property type="entry name" value="ADH_SHORT"/>
    <property type="match status" value="1"/>
</dbReference>
<dbReference type="AlphaFoldDB" id="A0AAP8MGP0"/>
<comment type="similarity">
    <text evidence="1">Belongs to the short-chain dehydrogenases/reductases (SDR) family.</text>
</comment>
<dbReference type="KEGG" id="hja:BST95_15610"/>
<evidence type="ECO:0000256" key="1">
    <source>
        <dbReference type="ARBA" id="ARBA00006484"/>
    </source>
</evidence>
<dbReference type="InterPro" id="IPR057326">
    <property type="entry name" value="KR_dom"/>
</dbReference>
<reference evidence="4 5" key="1">
    <citation type="submission" date="2018-01" db="EMBL/GenBank/DDBJ databases">
        <title>The draft genome sequence of Halioglobus japonicus S1-36.</title>
        <authorList>
            <person name="Du Z.-J."/>
            <person name="Shi M.-J."/>
        </authorList>
    </citation>
    <scope>NUCLEOTIDE SEQUENCE [LARGE SCALE GENOMIC DNA]</scope>
    <source>
        <strain evidence="4 5">S1-36</strain>
    </source>
</reference>
<sequence length="253" mass="26824">MNIVPAPADYQPSATLLEGRTILVTGAGDGIGRAASLAYAAHGATVILLGRTESKLDALYDQIEAAGYPKPAIVPMDLLTVSEEQCMQLVAQLADEFGHIDGLLHNASVLGERRPIESATYAAWQEVMQVNVNATFLLTRHLLPLLQAAPSASIVFTSSGVGRTGRAFWGAYAVSKFATEGLMEVLAAELDETSNIRVNCINPGATNTAMRRSAYPAEHPDTNPAPEDIMGAYLYLMGKDSGEISGSSFDAQP</sequence>
<dbReference type="Gene3D" id="3.40.50.720">
    <property type="entry name" value="NAD(P)-binding Rossmann-like Domain"/>
    <property type="match status" value="1"/>
</dbReference>
<dbReference type="PANTHER" id="PTHR42901">
    <property type="entry name" value="ALCOHOL DEHYDROGENASE"/>
    <property type="match status" value="1"/>
</dbReference>
<dbReference type="InterPro" id="IPR020904">
    <property type="entry name" value="Sc_DH/Rdtase_CS"/>
</dbReference>
<evidence type="ECO:0000313" key="5">
    <source>
        <dbReference type="Proteomes" id="UP000235162"/>
    </source>
</evidence>
<dbReference type="Pfam" id="PF00106">
    <property type="entry name" value="adh_short"/>
    <property type="match status" value="1"/>
</dbReference>
<gene>
    <name evidence="4" type="ORF">C0029_02585</name>
</gene>
<dbReference type="Proteomes" id="UP000235162">
    <property type="component" value="Unassembled WGS sequence"/>
</dbReference>
<dbReference type="RefSeq" id="WP_084200448.1">
    <property type="nucleotide sequence ID" value="NZ_BMYL01000001.1"/>
</dbReference>
<dbReference type="NCBIfam" id="NF006509">
    <property type="entry name" value="PRK08945.1"/>
    <property type="match status" value="1"/>
</dbReference>
<protein>
    <submittedName>
        <fullName evidence="4">YciK family oxidoreductase</fullName>
    </submittedName>
</protein>
<dbReference type="SMART" id="SM00822">
    <property type="entry name" value="PKS_KR"/>
    <property type="match status" value="1"/>
</dbReference>
<dbReference type="PRINTS" id="PR00081">
    <property type="entry name" value="GDHRDH"/>
</dbReference>
<evidence type="ECO:0000259" key="3">
    <source>
        <dbReference type="SMART" id="SM00822"/>
    </source>
</evidence>
<dbReference type="PANTHER" id="PTHR42901:SF1">
    <property type="entry name" value="ALCOHOL DEHYDROGENASE"/>
    <property type="match status" value="1"/>
</dbReference>
<dbReference type="EMBL" id="PKUR01000001">
    <property type="protein sequence ID" value="PLW87493.1"/>
    <property type="molecule type" value="Genomic_DNA"/>
</dbReference>
<dbReference type="InterPro" id="IPR002347">
    <property type="entry name" value="SDR_fam"/>
</dbReference>
<evidence type="ECO:0000256" key="2">
    <source>
        <dbReference type="ARBA" id="ARBA00023002"/>
    </source>
</evidence>
<dbReference type="GO" id="GO:0016491">
    <property type="term" value="F:oxidoreductase activity"/>
    <property type="evidence" value="ECO:0007669"/>
    <property type="project" value="UniProtKB-KW"/>
</dbReference>
<dbReference type="SUPFAM" id="SSF51735">
    <property type="entry name" value="NAD(P)-binding Rossmann-fold domains"/>
    <property type="match status" value="1"/>
</dbReference>
<dbReference type="InterPro" id="IPR036291">
    <property type="entry name" value="NAD(P)-bd_dom_sf"/>
</dbReference>
<keyword evidence="5" id="KW-1185">Reference proteome</keyword>
<name>A0AAP8MGP0_9GAMM</name>
<proteinExistence type="inferred from homology"/>
<evidence type="ECO:0000313" key="4">
    <source>
        <dbReference type="EMBL" id="PLW87493.1"/>
    </source>
</evidence>
<feature type="domain" description="Ketoreductase" evidence="3">
    <location>
        <begin position="20"/>
        <end position="194"/>
    </location>
</feature>
<organism evidence="4 5">
    <name type="scientific">Halioglobus japonicus</name>
    <dbReference type="NCBI Taxonomy" id="930805"/>
    <lineage>
        <taxon>Bacteria</taxon>
        <taxon>Pseudomonadati</taxon>
        <taxon>Pseudomonadota</taxon>
        <taxon>Gammaproteobacteria</taxon>
        <taxon>Cellvibrionales</taxon>
        <taxon>Halieaceae</taxon>
        <taxon>Halioglobus</taxon>
    </lineage>
</organism>